<reference evidence="2 3" key="1">
    <citation type="submission" date="2023-02" db="EMBL/GenBank/DDBJ databases">
        <title>LHISI_Scaffold_Assembly.</title>
        <authorList>
            <person name="Stuart O.P."/>
            <person name="Cleave R."/>
            <person name="Magrath M.J.L."/>
            <person name="Mikheyev A.S."/>
        </authorList>
    </citation>
    <scope>NUCLEOTIDE SEQUENCE [LARGE SCALE GENOMIC DNA]</scope>
    <source>
        <strain evidence="2">Daus_M_001</strain>
        <tissue evidence="2">Leg muscle</tissue>
    </source>
</reference>
<proteinExistence type="predicted"/>
<evidence type="ECO:0000313" key="3">
    <source>
        <dbReference type="Proteomes" id="UP001159363"/>
    </source>
</evidence>
<accession>A0ABQ9IAD2</accession>
<name>A0ABQ9IAD2_9NEOP</name>
<sequence>MNGTQYAYSLFNFTSNFSEALLKFYFPDIPPPHINDKSEYHEVAVSVKRSRVFEYSLARANSLHFAHNSWPVFSVTEPIIRAEPRLVVVTTECDSGPCLAQQVALTSFRLFSERHCTHLTRRPVACAKIPGVTFANRTRFTVIVTSEGYERAKDGWSREAIYRRVAEGGYLQTGGRGRLSTDGWPREAIYRRVAEGGYLQTGGRGRLSTDGWPREAIYRRVAEGGYLQTGGRGRLSTDGWPREAIYRRVVEGGYLQTGGRGRLSTDGWPREAIYRRVIEGGYLQTGGRGRLSTDGWSTEAIYRRGGRRRLSTDGVVEGGYLQTGGRRRLSTDGWSREAIYRRVVEGGYLQTGGRGRLSTDGWPREAIYRRVAEGGYLQTGGRGRLSTDGWPREAIYRRVAEGGYLQTGGRGRLSTDGWPREAIYRRVAEGGYLQTGGRGRLSTDGWPREAIYRRVAEGGYLQTGGRGRLSTDGWPREAIYRRVAEGGYLQTGGRGRLSTDGWPREAIYRRVAEGGYLQTGGRGRLSTDGWPREAIYRRVAEGGYLQTGGRGRLSTDGWPREAIYRRVAEGGYLQTGGRGRLSTDGWPREAIYRRVAEGGYLQTGGRGRLSTDGWPREGAIYRRVAEGGYLQTGGRGRLSTDGWPREAIYRRVVDGGYLQTGWSREAIYRRGGRGRLSTDGVVEGGYLQTGWSREAIYRREVEGGYLQTGGRGRLSTEVYKSTKTWSHITYFAPAVAERLACSPPTKADWVQSPAGSLPDFHIWESCRTMPLLGGFSWGSPVPFHSGVVPYSPQPPSSKDVQLSLFKTHCLPLCCGGGAWFRKAVVLAKCLIPGIGQGSTCPDWAMRTSGGDIYTIARCPNTSLRVYTSAVGEGRSPTSVNTAGSCPSMPSGTLIVSGRDHHSPAQVCSHQTKCLIAGDNTTSAVGCAITLRAYNSMCLCIDWKTTASASVIRSSWCHPDIQDFDPGSRSSQGSQEEECEICAPLTSGKYRRCLFFPRAENIGVSSTFLHESRRHRVRVLIGCSSFPLCQFRRDRRTCEPGVTDLICTGKRNSESTARMFSALRVGATGRWSPSNAEVLRARLPACQVRCRRYAHGSELACSVIFVLRAGARQLPRARSQVADAGVDRLEWFPEEQRARWLLLGSRPDIPPGPRPRRGRQKITRRPSHTVPSHTVRIILFGSPSPCRREQEMETNGSSWLPTVTPTFRCAARGHGALVGELRDVARCLSPPDPADPLDAYDIPAATTRLPPMRTVFDSRRGHSRIFAGENRGGRCRWSAGFLGDLPFAPPFHSGASPYSHHFTLIGSQDLAVKNRPNLFIRSLYSQSVFVSIMDRGVGSARRTPNLGNIHALLVGVNVRMKIRNCRDTPRHVPPNLTKKLDKVLNCHRCRTVHQKTDRMKYKPGRSSSSS</sequence>
<feature type="region of interest" description="Disordered" evidence="1">
    <location>
        <begin position="1143"/>
        <end position="1167"/>
    </location>
</feature>
<organism evidence="2 3">
    <name type="scientific">Dryococelus australis</name>
    <dbReference type="NCBI Taxonomy" id="614101"/>
    <lineage>
        <taxon>Eukaryota</taxon>
        <taxon>Metazoa</taxon>
        <taxon>Ecdysozoa</taxon>
        <taxon>Arthropoda</taxon>
        <taxon>Hexapoda</taxon>
        <taxon>Insecta</taxon>
        <taxon>Pterygota</taxon>
        <taxon>Neoptera</taxon>
        <taxon>Polyneoptera</taxon>
        <taxon>Phasmatodea</taxon>
        <taxon>Verophasmatodea</taxon>
        <taxon>Anareolatae</taxon>
        <taxon>Phasmatidae</taxon>
        <taxon>Eurycanthinae</taxon>
        <taxon>Dryococelus</taxon>
    </lineage>
</organism>
<evidence type="ECO:0000256" key="1">
    <source>
        <dbReference type="SAM" id="MobiDB-lite"/>
    </source>
</evidence>
<evidence type="ECO:0000313" key="2">
    <source>
        <dbReference type="EMBL" id="KAJ8893640.1"/>
    </source>
</evidence>
<dbReference type="Proteomes" id="UP001159363">
    <property type="component" value="Chromosome 2"/>
</dbReference>
<dbReference type="EMBL" id="JARBHB010000002">
    <property type="protein sequence ID" value="KAJ8893640.1"/>
    <property type="molecule type" value="Genomic_DNA"/>
</dbReference>
<comment type="caution">
    <text evidence="2">The sequence shown here is derived from an EMBL/GenBank/DDBJ whole genome shotgun (WGS) entry which is preliminary data.</text>
</comment>
<protein>
    <submittedName>
        <fullName evidence="2">Uncharacterized protein</fullName>
    </submittedName>
</protein>
<keyword evidence="3" id="KW-1185">Reference proteome</keyword>
<feature type="compositionally biased region" description="Basic residues" evidence="1">
    <location>
        <begin position="1153"/>
        <end position="1166"/>
    </location>
</feature>
<gene>
    <name evidence="2" type="ORF">PR048_006240</name>
</gene>